<reference evidence="1 2" key="2">
    <citation type="journal article" date="2011" name="ISME J.">
        <title>RNA-seq reveals cooperative metabolic interactions between two termite-gut spirochete species in co-culture.</title>
        <authorList>
            <person name="Rosenthal A.Z."/>
            <person name="Matson E.G."/>
            <person name="Eldar A."/>
            <person name="Leadbetter J.R."/>
        </authorList>
    </citation>
    <scope>NUCLEOTIDE SEQUENCE [LARGE SCALE GENOMIC DNA]</scope>
    <source>
        <strain evidence="2">ATCC BAA-888 / DSM 13862 / ZAS-9</strain>
    </source>
</reference>
<keyword evidence="2" id="KW-1185">Reference proteome</keyword>
<gene>
    <name evidence="1" type="ordered locus">TREAZ_0044</name>
</gene>
<proteinExistence type="predicted"/>
<dbReference type="AlphaFoldDB" id="F5YG36"/>
<evidence type="ECO:0000313" key="1">
    <source>
        <dbReference type="EMBL" id="AEF83256.1"/>
    </source>
</evidence>
<dbReference type="HOGENOM" id="CLU_2940451_0_0_12"/>
<reference evidence="2" key="1">
    <citation type="submission" date="2009-12" db="EMBL/GenBank/DDBJ databases">
        <title>Complete sequence of Treponema azotonutricium strain ZAS-9.</title>
        <authorList>
            <person name="Tetu S.G."/>
            <person name="Matson E."/>
            <person name="Ren Q."/>
            <person name="Seshadri R."/>
            <person name="Elbourne L."/>
            <person name="Hassan K.A."/>
            <person name="Durkin A."/>
            <person name="Radune D."/>
            <person name="Mohamoud Y."/>
            <person name="Shay R."/>
            <person name="Jin S."/>
            <person name="Zhang X."/>
            <person name="Lucey K."/>
            <person name="Ballor N.R."/>
            <person name="Ottesen E."/>
            <person name="Rosenthal R."/>
            <person name="Allen A."/>
            <person name="Leadbetter J.R."/>
            <person name="Paulsen I.T."/>
        </authorList>
    </citation>
    <scope>NUCLEOTIDE SEQUENCE [LARGE SCALE GENOMIC DNA]</scope>
    <source>
        <strain evidence="2">ATCC BAA-888 / DSM 13862 / ZAS-9</strain>
    </source>
</reference>
<dbReference type="KEGG" id="taz:TREAZ_0044"/>
<organism evidence="1 2">
    <name type="scientific">Leadbettera azotonutricia (strain ATCC BAA-888 / DSM 13862 / ZAS-9)</name>
    <name type="common">Treponema azotonutricium</name>
    <dbReference type="NCBI Taxonomy" id="545695"/>
    <lineage>
        <taxon>Bacteria</taxon>
        <taxon>Pseudomonadati</taxon>
        <taxon>Spirochaetota</taxon>
        <taxon>Spirochaetia</taxon>
        <taxon>Spirochaetales</taxon>
        <taxon>Breznakiellaceae</taxon>
        <taxon>Leadbettera</taxon>
    </lineage>
</organism>
<dbReference type="STRING" id="545695.TREAZ_0044"/>
<name>F5YG36_LEAAZ</name>
<dbReference type="InParanoid" id="F5YG36"/>
<accession>F5YG36</accession>
<sequence length="60" mass="7095">MDDILVPRREIIIIDMDYITGKAESSLRTWSKSIFWSCRNCPKVIAGFYIHFLQILTIYI</sequence>
<evidence type="ECO:0000313" key="2">
    <source>
        <dbReference type="Proteomes" id="UP000009222"/>
    </source>
</evidence>
<dbReference type="Proteomes" id="UP000009222">
    <property type="component" value="Chromosome"/>
</dbReference>
<protein>
    <submittedName>
        <fullName evidence="1">Uncharacterized protein</fullName>
    </submittedName>
</protein>
<dbReference type="EMBL" id="CP001841">
    <property type="protein sequence ID" value="AEF83256.1"/>
    <property type="molecule type" value="Genomic_DNA"/>
</dbReference>